<evidence type="ECO:0000313" key="3">
    <source>
        <dbReference type="Proteomes" id="UP000505355"/>
    </source>
</evidence>
<dbReference type="EMBL" id="CP054139">
    <property type="protein sequence ID" value="QKJ32146.1"/>
    <property type="molecule type" value="Genomic_DNA"/>
</dbReference>
<evidence type="ECO:0000313" key="2">
    <source>
        <dbReference type="EMBL" id="QKJ32146.1"/>
    </source>
</evidence>
<proteinExistence type="predicted"/>
<accession>A0A7D4Q3C9</accession>
<reference evidence="2 3" key="1">
    <citation type="submission" date="2020-05" db="EMBL/GenBank/DDBJ databases">
        <title>Mucilaginibacter mali sp. nov.</title>
        <authorList>
            <person name="Kim H.S."/>
            <person name="Lee K.C."/>
            <person name="Suh M.K."/>
            <person name="Kim J.-S."/>
            <person name="Han K.-I."/>
            <person name="Eom M.K."/>
            <person name="Shin Y.K."/>
            <person name="Lee J.-S."/>
        </authorList>
    </citation>
    <scope>NUCLEOTIDE SEQUENCE [LARGE SCALE GENOMIC DNA]</scope>
    <source>
        <strain evidence="2 3">G2-14</strain>
    </source>
</reference>
<keyword evidence="1" id="KW-0732">Signal</keyword>
<dbReference type="AlphaFoldDB" id="A0A7D4Q3C9"/>
<dbReference type="Proteomes" id="UP000505355">
    <property type="component" value="Chromosome"/>
</dbReference>
<feature type="chain" id="PRO_5029004127" evidence="1">
    <location>
        <begin position="24"/>
        <end position="117"/>
    </location>
</feature>
<sequence>MKTIKTILAALVLTVGSLTIANAQTRFHVSVNTPGVHVSAGNYVPYHRVYYSEPVVYSPPVVYREPVVYHRYYSRPVVYHRYYSRPVVYRSYDRYDRRDFYRHDNGRHLGQWKHGRH</sequence>
<keyword evidence="3" id="KW-1185">Reference proteome</keyword>
<protein>
    <submittedName>
        <fullName evidence="2">Uncharacterized protein</fullName>
    </submittedName>
</protein>
<feature type="signal peptide" evidence="1">
    <location>
        <begin position="1"/>
        <end position="23"/>
    </location>
</feature>
<dbReference type="RefSeq" id="WP_173416798.1">
    <property type="nucleotide sequence ID" value="NZ_CP054139.1"/>
</dbReference>
<name>A0A7D4Q3C9_9SPHI</name>
<dbReference type="KEGG" id="mmab:HQ865_21060"/>
<gene>
    <name evidence="2" type="ORF">HQ865_21060</name>
</gene>
<evidence type="ECO:0000256" key="1">
    <source>
        <dbReference type="SAM" id="SignalP"/>
    </source>
</evidence>
<organism evidence="2 3">
    <name type="scientific">Mucilaginibacter mali</name>
    <dbReference type="NCBI Taxonomy" id="2740462"/>
    <lineage>
        <taxon>Bacteria</taxon>
        <taxon>Pseudomonadati</taxon>
        <taxon>Bacteroidota</taxon>
        <taxon>Sphingobacteriia</taxon>
        <taxon>Sphingobacteriales</taxon>
        <taxon>Sphingobacteriaceae</taxon>
        <taxon>Mucilaginibacter</taxon>
    </lineage>
</organism>